<keyword evidence="3 12" id="KW-0813">Transport</keyword>
<dbReference type="Proteomes" id="UP000504631">
    <property type="component" value="Unplaced"/>
</dbReference>
<evidence type="ECO:0000256" key="8">
    <source>
        <dbReference type="ARBA" id="ARBA00023065"/>
    </source>
</evidence>
<proteinExistence type="inferred from homology"/>
<dbReference type="KEGG" id="bvk:117230845"/>
<gene>
    <name evidence="16 17" type="primary">LOC117230845</name>
</gene>
<evidence type="ECO:0000256" key="14">
    <source>
        <dbReference type="SAM" id="Phobius"/>
    </source>
</evidence>
<evidence type="ECO:0000256" key="2">
    <source>
        <dbReference type="ARBA" id="ARBA00007193"/>
    </source>
</evidence>
<evidence type="ECO:0000256" key="4">
    <source>
        <dbReference type="ARBA" id="ARBA00022461"/>
    </source>
</evidence>
<keyword evidence="7" id="KW-0915">Sodium</keyword>
<organism evidence="15 16">
    <name type="scientific">Bombus vosnesenskii</name>
    <dbReference type="NCBI Taxonomy" id="207650"/>
    <lineage>
        <taxon>Eukaryota</taxon>
        <taxon>Metazoa</taxon>
        <taxon>Ecdysozoa</taxon>
        <taxon>Arthropoda</taxon>
        <taxon>Hexapoda</taxon>
        <taxon>Insecta</taxon>
        <taxon>Pterygota</taxon>
        <taxon>Neoptera</taxon>
        <taxon>Endopterygota</taxon>
        <taxon>Hymenoptera</taxon>
        <taxon>Apocrita</taxon>
        <taxon>Aculeata</taxon>
        <taxon>Apoidea</taxon>
        <taxon>Anthophila</taxon>
        <taxon>Apidae</taxon>
        <taxon>Bombus</taxon>
        <taxon>Pyrobombus</taxon>
    </lineage>
</organism>
<evidence type="ECO:0000256" key="9">
    <source>
        <dbReference type="ARBA" id="ARBA00023136"/>
    </source>
</evidence>
<dbReference type="InterPro" id="IPR001873">
    <property type="entry name" value="ENaC"/>
</dbReference>
<dbReference type="GeneID" id="117230845"/>
<evidence type="ECO:0000256" key="3">
    <source>
        <dbReference type="ARBA" id="ARBA00022448"/>
    </source>
</evidence>
<keyword evidence="10 12" id="KW-0739">Sodium transport</keyword>
<evidence type="ECO:0000256" key="12">
    <source>
        <dbReference type="RuleBase" id="RU000679"/>
    </source>
</evidence>
<evidence type="ECO:0000313" key="17">
    <source>
        <dbReference type="RefSeq" id="XP_033344600.1"/>
    </source>
</evidence>
<keyword evidence="8 12" id="KW-0406">Ion transport</keyword>
<accession>A0A6J3JWM9</accession>
<sequence>MDSNRAIQDINAMPVKLYYRDYSKPEDENKAEPIETVYRTTDRATLKYLKNHDPNIPYSINTVHLQDPYKHPLRLEGYATADIFKVRPASFKIMYRSKDTTLRSRHSKNAHAKRESPLMHYDNDDDKSISKSENQRCIRITNIMKQYCTNSTLHGLRYIGDSNLSIVERIFWVISFTLAVLTAAYYIWFLYRKWVSTPIIIALSPESVSLDQFPFPSVTICNMNNVKKSEAVRINAGNDIRKKLLLEDMCRLESMSPRSFNESTITWDNVLRFMINVSQSCTDMLHLCKWHGNVTDCEKIFNPTMTDEGMCCNFNSVDRKYLFYNPRDWSDINMTFPFNSIDWNPETGYDENVPPDSIPWRPYGAGQYYGLTLVLDVDVDEYYCSSTASVGFKMLLHNPVETPKIAEFAFTVTPGEETRVIIAPRILSASKSIISVPLKKRKCFFTSERKLRYYRTYTQKNCILECEANFTQKICHCVQYYMPKSSNTLICEKKDDTCAMKARRAMEVKLYDDDIGIALNVSETPSCNCYPGCFEIGYNVEISQSKLVSSFIVPDSYVKKSKEYFSTNMAVVHLFFVDSQFTKYMKNELFGFTEFLSNTGGLLGLFMGFSFLSLVEIMYFATLRFWCRIYKKRHVSRDNTLHVQPFDSNTNLVYPFVQ</sequence>
<evidence type="ECO:0000313" key="16">
    <source>
        <dbReference type="RefSeq" id="XP_033344599.1"/>
    </source>
</evidence>
<dbReference type="PANTHER" id="PTHR11690:SF243">
    <property type="entry name" value="PICKPOCKET 12-RELATED"/>
    <property type="match status" value="1"/>
</dbReference>
<dbReference type="Gene3D" id="1.10.287.770">
    <property type="entry name" value="YojJ-like"/>
    <property type="match status" value="1"/>
</dbReference>
<dbReference type="Pfam" id="PF00858">
    <property type="entry name" value="ASC"/>
    <property type="match status" value="1"/>
</dbReference>
<feature type="transmembrane region" description="Helical" evidence="14">
    <location>
        <begin position="170"/>
        <end position="191"/>
    </location>
</feature>
<protein>
    <submittedName>
        <fullName evidence="16 17">Pickpocket protein 28 isoform X1</fullName>
    </submittedName>
</protein>
<reference evidence="16 17" key="1">
    <citation type="submission" date="2025-04" db="UniProtKB">
        <authorList>
            <consortium name="RefSeq"/>
        </authorList>
    </citation>
    <scope>IDENTIFICATION</scope>
    <source>
        <tissue evidence="16 17">Muscle</tissue>
    </source>
</reference>
<dbReference type="RefSeq" id="XP_033344599.1">
    <property type="nucleotide sequence ID" value="XM_033488708.1"/>
</dbReference>
<evidence type="ECO:0000256" key="11">
    <source>
        <dbReference type="ARBA" id="ARBA00023303"/>
    </source>
</evidence>
<dbReference type="AlphaFoldDB" id="A0A6J3JWM9"/>
<evidence type="ECO:0000256" key="1">
    <source>
        <dbReference type="ARBA" id="ARBA00004141"/>
    </source>
</evidence>
<feature type="region of interest" description="Disordered" evidence="13">
    <location>
        <begin position="104"/>
        <end position="129"/>
    </location>
</feature>
<keyword evidence="15" id="KW-1185">Reference proteome</keyword>
<dbReference type="GO" id="GO:0005886">
    <property type="term" value="C:plasma membrane"/>
    <property type="evidence" value="ECO:0007669"/>
    <property type="project" value="TreeGrafter"/>
</dbReference>
<dbReference type="PRINTS" id="PR01078">
    <property type="entry name" value="AMINACHANNEL"/>
</dbReference>
<comment type="similarity">
    <text evidence="2 12">Belongs to the amiloride-sensitive sodium channel (TC 1.A.6) family.</text>
</comment>
<feature type="transmembrane region" description="Helical" evidence="14">
    <location>
        <begin position="602"/>
        <end position="627"/>
    </location>
</feature>
<keyword evidence="9 14" id="KW-0472">Membrane</keyword>
<dbReference type="PANTHER" id="PTHR11690">
    <property type="entry name" value="AMILORIDE-SENSITIVE SODIUM CHANNEL-RELATED"/>
    <property type="match status" value="1"/>
</dbReference>
<keyword evidence="4 12" id="KW-0894">Sodium channel</keyword>
<evidence type="ECO:0000256" key="6">
    <source>
        <dbReference type="ARBA" id="ARBA00022989"/>
    </source>
</evidence>
<keyword evidence="5 12" id="KW-0812">Transmembrane</keyword>
<comment type="subcellular location">
    <subcellularLocation>
        <location evidence="1">Membrane</location>
        <topology evidence="1">Multi-pass membrane protein</topology>
    </subcellularLocation>
</comment>
<dbReference type="GO" id="GO:0015280">
    <property type="term" value="F:ligand-gated sodium channel activity"/>
    <property type="evidence" value="ECO:0007669"/>
    <property type="project" value="TreeGrafter"/>
</dbReference>
<keyword evidence="11 12" id="KW-0407">Ion channel</keyword>
<dbReference type="RefSeq" id="XP_033344600.1">
    <property type="nucleotide sequence ID" value="XM_033488709.1"/>
</dbReference>
<evidence type="ECO:0000256" key="10">
    <source>
        <dbReference type="ARBA" id="ARBA00023201"/>
    </source>
</evidence>
<keyword evidence="6 14" id="KW-1133">Transmembrane helix</keyword>
<evidence type="ECO:0000256" key="5">
    <source>
        <dbReference type="ARBA" id="ARBA00022692"/>
    </source>
</evidence>
<evidence type="ECO:0000256" key="7">
    <source>
        <dbReference type="ARBA" id="ARBA00023053"/>
    </source>
</evidence>
<evidence type="ECO:0000256" key="13">
    <source>
        <dbReference type="SAM" id="MobiDB-lite"/>
    </source>
</evidence>
<evidence type="ECO:0000313" key="15">
    <source>
        <dbReference type="Proteomes" id="UP000504631"/>
    </source>
</evidence>
<dbReference type="Gene3D" id="2.60.470.10">
    <property type="entry name" value="Acid-sensing ion channels like domains"/>
    <property type="match status" value="1"/>
</dbReference>
<name>A0A6J3JWM9_9HYME</name>